<dbReference type="AlphaFoldDB" id="A0A9D4ESE0"/>
<dbReference type="EMBL" id="JAIWYP010000008">
    <property type="protein sequence ID" value="KAH3784543.1"/>
    <property type="molecule type" value="Genomic_DNA"/>
</dbReference>
<evidence type="ECO:0000313" key="3">
    <source>
        <dbReference type="Proteomes" id="UP000828390"/>
    </source>
</evidence>
<name>A0A9D4ESE0_DREPO</name>
<keyword evidence="3" id="KW-1185">Reference proteome</keyword>
<protein>
    <submittedName>
        <fullName evidence="2">Uncharacterized protein</fullName>
    </submittedName>
</protein>
<feature type="region of interest" description="Disordered" evidence="1">
    <location>
        <begin position="29"/>
        <end position="55"/>
    </location>
</feature>
<organism evidence="2 3">
    <name type="scientific">Dreissena polymorpha</name>
    <name type="common">Zebra mussel</name>
    <name type="synonym">Mytilus polymorpha</name>
    <dbReference type="NCBI Taxonomy" id="45954"/>
    <lineage>
        <taxon>Eukaryota</taxon>
        <taxon>Metazoa</taxon>
        <taxon>Spiralia</taxon>
        <taxon>Lophotrochozoa</taxon>
        <taxon>Mollusca</taxon>
        <taxon>Bivalvia</taxon>
        <taxon>Autobranchia</taxon>
        <taxon>Heteroconchia</taxon>
        <taxon>Euheterodonta</taxon>
        <taxon>Imparidentia</taxon>
        <taxon>Neoheterodontei</taxon>
        <taxon>Myida</taxon>
        <taxon>Dreissenoidea</taxon>
        <taxon>Dreissenidae</taxon>
        <taxon>Dreissena</taxon>
    </lineage>
</organism>
<sequence>MRSATITRSCGLCASQGTQNLRDLVSSTLTSGPLASEPRREHLAKHRKPRQLCVS</sequence>
<comment type="caution">
    <text evidence="2">The sequence shown here is derived from an EMBL/GenBank/DDBJ whole genome shotgun (WGS) entry which is preliminary data.</text>
</comment>
<feature type="compositionally biased region" description="Basic residues" evidence="1">
    <location>
        <begin position="42"/>
        <end position="55"/>
    </location>
</feature>
<evidence type="ECO:0000256" key="1">
    <source>
        <dbReference type="SAM" id="MobiDB-lite"/>
    </source>
</evidence>
<proteinExistence type="predicted"/>
<accession>A0A9D4ESE0</accession>
<reference evidence="2" key="2">
    <citation type="submission" date="2020-11" db="EMBL/GenBank/DDBJ databases">
        <authorList>
            <person name="McCartney M.A."/>
            <person name="Auch B."/>
            <person name="Kono T."/>
            <person name="Mallez S."/>
            <person name="Becker A."/>
            <person name="Gohl D.M."/>
            <person name="Silverstein K.A.T."/>
            <person name="Koren S."/>
            <person name="Bechman K.B."/>
            <person name="Herman A."/>
            <person name="Abrahante J.E."/>
            <person name="Garbe J."/>
        </authorList>
    </citation>
    <scope>NUCLEOTIDE SEQUENCE</scope>
    <source>
        <strain evidence="2">Duluth1</strain>
        <tissue evidence="2">Whole animal</tissue>
    </source>
</reference>
<dbReference type="Proteomes" id="UP000828390">
    <property type="component" value="Unassembled WGS sequence"/>
</dbReference>
<reference evidence="2" key="1">
    <citation type="journal article" date="2019" name="bioRxiv">
        <title>The Genome of the Zebra Mussel, Dreissena polymorpha: A Resource for Invasive Species Research.</title>
        <authorList>
            <person name="McCartney M.A."/>
            <person name="Auch B."/>
            <person name="Kono T."/>
            <person name="Mallez S."/>
            <person name="Zhang Y."/>
            <person name="Obille A."/>
            <person name="Becker A."/>
            <person name="Abrahante J.E."/>
            <person name="Garbe J."/>
            <person name="Badalamenti J.P."/>
            <person name="Herman A."/>
            <person name="Mangelson H."/>
            <person name="Liachko I."/>
            <person name="Sullivan S."/>
            <person name="Sone E.D."/>
            <person name="Koren S."/>
            <person name="Silverstein K.A.T."/>
            <person name="Beckman K.B."/>
            <person name="Gohl D.M."/>
        </authorList>
    </citation>
    <scope>NUCLEOTIDE SEQUENCE</scope>
    <source>
        <strain evidence="2">Duluth1</strain>
        <tissue evidence="2">Whole animal</tissue>
    </source>
</reference>
<gene>
    <name evidence="2" type="ORF">DPMN_162500</name>
</gene>
<evidence type="ECO:0000313" key="2">
    <source>
        <dbReference type="EMBL" id="KAH3784543.1"/>
    </source>
</evidence>